<keyword evidence="4" id="KW-0808">Transferase</keyword>
<evidence type="ECO:0000256" key="4">
    <source>
        <dbReference type="ARBA" id="ARBA00022679"/>
    </source>
</evidence>
<dbReference type="InterPro" id="IPR004821">
    <property type="entry name" value="Cyt_trans-like"/>
</dbReference>
<evidence type="ECO:0000256" key="8">
    <source>
        <dbReference type="ARBA" id="ARBA00023264"/>
    </source>
</evidence>
<dbReference type="GO" id="GO:0005737">
    <property type="term" value="C:cytoplasm"/>
    <property type="evidence" value="ECO:0007669"/>
    <property type="project" value="TreeGrafter"/>
</dbReference>
<feature type="domain" description="Cytidyltransferase-like" evidence="12">
    <location>
        <begin position="11"/>
        <end position="130"/>
    </location>
</feature>
<comment type="pathway">
    <text evidence="1">Lipid metabolism.</text>
</comment>
<keyword evidence="3" id="KW-0444">Lipid biosynthesis</keyword>
<evidence type="ECO:0000256" key="6">
    <source>
        <dbReference type="ARBA" id="ARBA00023098"/>
    </source>
</evidence>
<dbReference type="GO" id="GO:0006646">
    <property type="term" value="P:phosphatidylethanolamine biosynthetic process"/>
    <property type="evidence" value="ECO:0007669"/>
    <property type="project" value="UniProtKB-UniPathway"/>
</dbReference>
<dbReference type="SUPFAM" id="SSF52374">
    <property type="entry name" value="Nucleotidylyl transferase"/>
    <property type="match status" value="1"/>
</dbReference>
<dbReference type="PANTHER" id="PTHR45780:SF2">
    <property type="entry name" value="ETHANOLAMINE-PHOSPHATE CYTIDYLYLTRANSFERASE"/>
    <property type="match status" value="1"/>
</dbReference>
<protein>
    <recommendedName>
        <fullName evidence="10">ethanolamine-phosphate cytidylyltransferase</fullName>
        <ecNumber evidence="10">2.7.7.14</ecNumber>
    </recommendedName>
    <alternativeName>
        <fullName evidence="11">CTP:phosphoethanolamine cytidylyltransferase</fullName>
    </alternativeName>
</protein>
<comment type="pathway">
    <text evidence="9">Phospholipid metabolism; phosphatidylethanolamine biosynthesis; phosphatidylethanolamine from ethanolamine: step 2/3.</text>
</comment>
<evidence type="ECO:0000256" key="1">
    <source>
        <dbReference type="ARBA" id="ARBA00005189"/>
    </source>
</evidence>
<dbReference type="Pfam" id="PF01467">
    <property type="entry name" value="CTP_transf_like"/>
    <property type="match status" value="1"/>
</dbReference>
<keyword evidence="7" id="KW-0594">Phospholipid biosynthesis</keyword>
<accession>A0A382CMQ2</accession>
<keyword evidence="5" id="KW-0548">Nucleotidyltransferase</keyword>
<dbReference type="AlphaFoldDB" id="A0A382CMQ2"/>
<gene>
    <name evidence="13" type="ORF">METZ01_LOCUS179417</name>
</gene>
<keyword evidence="6" id="KW-0443">Lipid metabolism</keyword>
<name>A0A382CMQ2_9ZZZZ</name>
<evidence type="ECO:0000313" key="13">
    <source>
        <dbReference type="EMBL" id="SVB26563.1"/>
    </source>
</evidence>
<proteinExistence type="inferred from homology"/>
<sequence length="138" mass="15881">MTRIYVDMVADLFHYGHANFLKQARQFGDYLLVGIHSDKVVEGYKRAPIMSMQERMDTVSSCRYVDQVIPDAPLTIDQEWITAHNIDLVVHGDDFSDEMKRICYKTPIDLGIFRLVSYTPGVSTSEIIKRIKKNIPDL</sequence>
<dbReference type="Gene3D" id="3.40.50.620">
    <property type="entry name" value="HUPs"/>
    <property type="match status" value="1"/>
</dbReference>
<dbReference type="PANTHER" id="PTHR45780">
    <property type="entry name" value="ETHANOLAMINE-PHOSPHATE CYTIDYLYLTRANSFERASE"/>
    <property type="match status" value="1"/>
</dbReference>
<dbReference type="EMBL" id="UINC01034943">
    <property type="protein sequence ID" value="SVB26563.1"/>
    <property type="molecule type" value="Genomic_DNA"/>
</dbReference>
<reference evidence="13" key="1">
    <citation type="submission" date="2018-05" db="EMBL/GenBank/DDBJ databases">
        <authorList>
            <person name="Lanie J.A."/>
            <person name="Ng W.-L."/>
            <person name="Kazmierczak K.M."/>
            <person name="Andrzejewski T.M."/>
            <person name="Davidsen T.M."/>
            <person name="Wayne K.J."/>
            <person name="Tettelin H."/>
            <person name="Glass J.I."/>
            <person name="Rusch D."/>
            <person name="Podicherti R."/>
            <person name="Tsui H.-C.T."/>
            <person name="Winkler M.E."/>
        </authorList>
    </citation>
    <scope>NUCLEOTIDE SEQUENCE</scope>
</reference>
<evidence type="ECO:0000256" key="2">
    <source>
        <dbReference type="ARBA" id="ARBA00010101"/>
    </source>
</evidence>
<dbReference type="NCBIfam" id="TIGR00125">
    <property type="entry name" value="cyt_tran_rel"/>
    <property type="match status" value="1"/>
</dbReference>
<dbReference type="EC" id="2.7.7.14" evidence="10"/>
<evidence type="ECO:0000256" key="9">
    <source>
        <dbReference type="ARBA" id="ARBA00024191"/>
    </source>
</evidence>
<evidence type="ECO:0000256" key="5">
    <source>
        <dbReference type="ARBA" id="ARBA00022695"/>
    </source>
</evidence>
<dbReference type="GO" id="GO:0004306">
    <property type="term" value="F:ethanolamine-phosphate cytidylyltransferase activity"/>
    <property type="evidence" value="ECO:0007669"/>
    <property type="project" value="UniProtKB-EC"/>
</dbReference>
<dbReference type="UniPathway" id="UPA00558">
    <property type="reaction ID" value="UER00742"/>
</dbReference>
<dbReference type="InterPro" id="IPR044608">
    <property type="entry name" value="Ect1/PCYT2"/>
</dbReference>
<evidence type="ECO:0000256" key="7">
    <source>
        <dbReference type="ARBA" id="ARBA00023209"/>
    </source>
</evidence>
<evidence type="ECO:0000256" key="3">
    <source>
        <dbReference type="ARBA" id="ARBA00022516"/>
    </source>
</evidence>
<comment type="similarity">
    <text evidence="2">Belongs to the cytidylyltransferase family.</text>
</comment>
<evidence type="ECO:0000256" key="11">
    <source>
        <dbReference type="ARBA" id="ARBA00031473"/>
    </source>
</evidence>
<evidence type="ECO:0000259" key="12">
    <source>
        <dbReference type="Pfam" id="PF01467"/>
    </source>
</evidence>
<evidence type="ECO:0000256" key="10">
    <source>
        <dbReference type="ARBA" id="ARBA00024221"/>
    </source>
</evidence>
<organism evidence="13">
    <name type="scientific">marine metagenome</name>
    <dbReference type="NCBI Taxonomy" id="408172"/>
    <lineage>
        <taxon>unclassified sequences</taxon>
        <taxon>metagenomes</taxon>
        <taxon>ecological metagenomes</taxon>
    </lineage>
</organism>
<keyword evidence="8" id="KW-1208">Phospholipid metabolism</keyword>
<dbReference type="InterPro" id="IPR014729">
    <property type="entry name" value="Rossmann-like_a/b/a_fold"/>
</dbReference>